<gene>
    <name evidence="2" type="ORF">Pla175_32680</name>
</gene>
<evidence type="ECO:0000256" key="1">
    <source>
        <dbReference type="SAM" id="SignalP"/>
    </source>
</evidence>
<feature type="signal peptide" evidence="1">
    <location>
        <begin position="1"/>
        <end position="30"/>
    </location>
</feature>
<dbReference type="AlphaFoldDB" id="A0A518DEL1"/>
<evidence type="ECO:0000313" key="2">
    <source>
        <dbReference type="EMBL" id="QDU89872.1"/>
    </source>
</evidence>
<dbReference type="KEGG" id="pnd:Pla175_32680"/>
<accession>A0A518DEL1</accession>
<sequence length="280" mass="30937" precursor="true">MAPRGGVRAHARWAWHALLMAALYAPVAGAADSDSMEATTSHAARQDAEKAIPWGELSHQDQRLVRYVVNGASLYRRMPTRVVDCDPDMFSLLCQRPEVVVNLWNVLGVSNLELERISDNQFRATDKLGTSGVMRVLNSCYEPGAQNRLLLFVDGSYHSPPIPGPVEAKCVLLLRTGSTIETDGRPYVAGRLDSFVMFERKATELVARTLQSVIGTTADHNFTETMKFASVLSRSAESDPDRVAALTPKLDRVSLEGRDELIRQSHATARRYNVDDVAAR</sequence>
<evidence type="ECO:0000313" key="3">
    <source>
        <dbReference type="Proteomes" id="UP000317429"/>
    </source>
</evidence>
<feature type="chain" id="PRO_5021927767" evidence="1">
    <location>
        <begin position="31"/>
        <end position="280"/>
    </location>
</feature>
<name>A0A518DEL1_9BACT</name>
<organism evidence="2 3">
    <name type="scientific">Pirellulimonas nuda</name>
    <dbReference type="NCBI Taxonomy" id="2528009"/>
    <lineage>
        <taxon>Bacteria</taxon>
        <taxon>Pseudomonadati</taxon>
        <taxon>Planctomycetota</taxon>
        <taxon>Planctomycetia</taxon>
        <taxon>Pirellulales</taxon>
        <taxon>Lacipirellulaceae</taxon>
        <taxon>Pirellulimonas</taxon>
    </lineage>
</organism>
<keyword evidence="1" id="KW-0732">Signal</keyword>
<proteinExistence type="predicted"/>
<protein>
    <submittedName>
        <fullName evidence="2">Uncharacterized protein</fullName>
    </submittedName>
</protein>
<keyword evidence="3" id="KW-1185">Reference proteome</keyword>
<dbReference type="Proteomes" id="UP000317429">
    <property type="component" value="Chromosome"/>
</dbReference>
<dbReference type="EMBL" id="CP036291">
    <property type="protein sequence ID" value="QDU89872.1"/>
    <property type="molecule type" value="Genomic_DNA"/>
</dbReference>
<reference evidence="2 3" key="1">
    <citation type="submission" date="2019-02" db="EMBL/GenBank/DDBJ databases">
        <title>Deep-cultivation of Planctomycetes and their phenomic and genomic characterization uncovers novel biology.</title>
        <authorList>
            <person name="Wiegand S."/>
            <person name="Jogler M."/>
            <person name="Boedeker C."/>
            <person name="Pinto D."/>
            <person name="Vollmers J."/>
            <person name="Rivas-Marin E."/>
            <person name="Kohn T."/>
            <person name="Peeters S.H."/>
            <person name="Heuer A."/>
            <person name="Rast P."/>
            <person name="Oberbeckmann S."/>
            <person name="Bunk B."/>
            <person name="Jeske O."/>
            <person name="Meyerdierks A."/>
            <person name="Storesund J.E."/>
            <person name="Kallscheuer N."/>
            <person name="Luecker S."/>
            <person name="Lage O.M."/>
            <person name="Pohl T."/>
            <person name="Merkel B.J."/>
            <person name="Hornburger P."/>
            <person name="Mueller R.-W."/>
            <person name="Bruemmer F."/>
            <person name="Labrenz M."/>
            <person name="Spormann A.M."/>
            <person name="Op den Camp H."/>
            <person name="Overmann J."/>
            <person name="Amann R."/>
            <person name="Jetten M.S.M."/>
            <person name="Mascher T."/>
            <person name="Medema M.H."/>
            <person name="Devos D.P."/>
            <person name="Kaster A.-K."/>
            <person name="Ovreas L."/>
            <person name="Rohde M."/>
            <person name="Galperin M.Y."/>
            <person name="Jogler C."/>
        </authorList>
    </citation>
    <scope>NUCLEOTIDE SEQUENCE [LARGE SCALE GENOMIC DNA]</scope>
    <source>
        <strain evidence="2 3">Pla175</strain>
    </source>
</reference>